<evidence type="ECO:0008006" key="3">
    <source>
        <dbReference type="Google" id="ProtNLM"/>
    </source>
</evidence>
<evidence type="ECO:0000313" key="1">
    <source>
        <dbReference type="EMBL" id="KZV98153.1"/>
    </source>
</evidence>
<gene>
    <name evidence="1" type="ORF">EXIGLDRAFT_832415</name>
</gene>
<keyword evidence="2" id="KW-1185">Reference proteome</keyword>
<organism evidence="1 2">
    <name type="scientific">Exidia glandulosa HHB12029</name>
    <dbReference type="NCBI Taxonomy" id="1314781"/>
    <lineage>
        <taxon>Eukaryota</taxon>
        <taxon>Fungi</taxon>
        <taxon>Dikarya</taxon>
        <taxon>Basidiomycota</taxon>
        <taxon>Agaricomycotina</taxon>
        <taxon>Agaricomycetes</taxon>
        <taxon>Auriculariales</taxon>
        <taxon>Exidiaceae</taxon>
        <taxon>Exidia</taxon>
    </lineage>
</organism>
<dbReference type="SUPFAM" id="SSF52047">
    <property type="entry name" value="RNI-like"/>
    <property type="match status" value="1"/>
</dbReference>
<dbReference type="InParanoid" id="A0A165LPU0"/>
<protein>
    <recommendedName>
        <fullName evidence="3">F-box domain-containing protein</fullName>
    </recommendedName>
</protein>
<dbReference type="Gene3D" id="3.80.10.10">
    <property type="entry name" value="Ribonuclease Inhibitor"/>
    <property type="match status" value="1"/>
</dbReference>
<dbReference type="Proteomes" id="UP000077266">
    <property type="component" value="Unassembled WGS sequence"/>
</dbReference>
<dbReference type="AlphaFoldDB" id="A0A165LPU0"/>
<dbReference type="OrthoDB" id="3018405at2759"/>
<dbReference type="InterPro" id="IPR032675">
    <property type="entry name" value="LRR_dom_sf"/>
</dbReference>
<dbReference type="EMBL" id="KV425922">
    <property type="protein sequence ID" value="KZV98153.1"/>
    <property type="molecule type" value="Genomic_DNA"/>
</dbReference>
<sequence length="461" mass="52399">MTSLPYDVLCCVVARASTTCYHTLCISSRDFNAITTPLLYRDIWLDFPSQFLDTIINSPKLGQHVVSLKFNTAISSQSVASKLPPALRKMTHLRHLSPPLYHDLKNHARDILDALGELKELDSVRIERPDAYEDNPIFDALPPLKKIDIDSSKSPIPRLERLILRSIHTLEYLATEEYPLGVFLDRYGQGLAWPHMQSLRASCLPALSITRAFPALKLLHLSRQYPEPESMLWDETFFPSLDTLILSTISASLSTRPTSQRKLAHLHLSTLGIRRATTDAVPIAEFTKIMRCVDLSSLRSLNVHSSNPSDHKAIMIYLHTIFDHCSSLCFLRLVSWGSDPTSDPKAAIRNLLTWMSKLQQLKFVHVELKDIYRRRDDEGYLDYVAESVPEVFSVHANLRVVELKMPEDAKAEFWQWTRRRTAAPAGSIDEPIIFRTLFGNYTEDQLPWDASTIAQLVDHAA</sequence>
<evidence type="ECO:0000313" key="2">
    <source>
        <dbReference type="Proteomes" id="UP000077266"/>
    </source>
</evidence>
<reference evidence="1 2" key="1">
    <citation type="journal article" date="2016" name="Mol. Biol. Evol.">
        <title>Comparative Genomics of Early-Diverging Mushroom-Forming Fungi Provides Insights into the Origins of Lignocellulose Decay Capabilities.</title>
        <authorList>
            <person name="Nagy L.G."/>
            <person name="Riley R."/>
            <person name="Tritt A."/>
            <person name="Adam C."/>
            <person name="Daum C."/>
            <person name="Floudas D."/>
            <person name="Sun H."/>
            <person name="Yadav J.S."/>
            <person name="Pangilinan J."/>
            <person name="Larsson K.H."/>
            <person name="Matsuura K."/>
            <person name="Barry K."/>
            <person name="Labutti K."/>
            <person name="Kuo R."/>
            <person name="Ohm R.A."/>
            <person name="Bhattacharya S.S."/>
            <person name="Shirouzu T."/>
            <person name="Yoshinaga Y."/>
            <person name="Martin F.M."/>
            <person name="Grigoriev I.V."/>
            <person name="Hibbett D.S."/>
        </authorList>
    </citation>
    <scope>NUCLEOTIDE SEQUENCE [LARGE SCALE GENOMIC DNA]</scope>
    <source>
        <strain evidence="1 2">HHB12029</strain>
    </source>
</reference>
<name>A0A165LPU0_EXIGL</name>
<proteinExistence type="predicted"/>
<accession>A0A165LPU0</accession>